<dbReference type="Proteomes" id="UP000826195">
    <property type="component" value="Unassembled WGS sequence"/>
</dbReference>
<dbReference type="AlphaFoldDB" id="A0AAV7HWK2"/>
<evidence type="ECO:0000313" key="1">
    <source>
        <dbReference type="EMBL" id="KAH0535553.1"/>
    </source>
</evidence>
<gene>
    <name evidence="1" type="ORF">KQX54_017101</name>
</gene>
<name>A0AAV7HWK2_COTGL</name>
<organism evidence="1 2">
    <name type="scientific">Cotesia glomerata</name>
    <name type="common">Lepidopteran parasitic wasp</name>
    <name type="synonym">Apanteles glomeratus</name>
    <dbReference type="NCBI Taxonomy" id="32391"/>
    <lineage>
        <taxon>Eukaryota</taxon>
        <taxon>Metazoa</taxon>
        <taxon>Ecdysozoa</taxon>
        <taxon>Arthropoda</taxon>
        <taxon>Hexapoda</taxon>
        <taxon>Insecta</taxon>
        <taxon>Pterygota</taxon>
        <taxon>Neoptera</taxon>
        <taxon>Endopterygota</taxon>
        <taxon>Hymenoptera</taxon>
        <taxon>Apocrita</taxon>
        <taxon>Ichneumonoidea</taxon>
        <taxon>Braconidae</taxon>
        <taxon>Microgastrinae</taxon>
        <taxon>Cotesia</taxon>
    </lineage>
</organism>
<comment type="caution">
    <text evidence="1">The sequence shown here is derived from an EMBL/GenBank/DDBJ whole genome shotgun (WGS) entry which is preliminary data.</text>
</comment>
<sequence>MEESFDKLFLFHLDFLPPPGSLDQFVTKYNPINKIKSILIIRESGWKLPQLIKPVKFEDPTNLKTVLAKDVRGGLTAREIENKQILLSKGRAGHRSIEVRSHHILGYSAFCSPTFGSHLEPPAHLYAFKLEKLLYTDLSGIEDICVSTHTRTQGPLTIIPPSPSDSASTGKSTSRCMCIVEDWDSRDQNGSVFVNEVISDPKEPQETGSW</sequence>
<keyword evidence="2" id="KW-1185">Reference proteome</keyword>
<accession>A0AAV7HWK2</accession>
<reference evidence="1 2" key="1">
    <citation type="journal article" date="2021" name="J. Hered.">
        <title>A chromosome-level genome assembly of the parasitoid wasp, Cotesia glomerata (Hymenoptera: Braconidae).</title>
        <authorList>
            <person name="Pinto B.J."/>
            <person name="Weis J.J."/>
            <person name="Gamble T."/>
            <person name="Ode P.J."/>
            <person name="Paul R."/>
            <person name="Zaspel J.M."/>
        </authorList>
    </citation>
    <scope>NUCLEOTIDE SEQUENCE [LARGE SCALE GENOMIC DNA]</scope>
    <source>
        <strain evidence="1">CgM1</strain>
    </source>
</reference>
<evidence type="ECO:0000313" key="2">
    <source>
        <dbReference type="Proteomes" id="UP000826195"/>
    </source>
</evidence>
<protein>
    <submittedName>
        <fullName evidence="1">Uncharacterized protein</fullName>
    </submittedName>
</protein>
<proteinExistence type="predicted"/>
<dbReference type="EMBL" id="JAHXZJ010002982">
    <property type="protein sequence ID" value="KAH0535553.1"/>
    <property type="molecule type" value="Genomic_DNA"/>
</dbReference>